<protein>
    <submittedName>
        <fullName evidence="1">Uncharacterized protein</fullName>
    </submittedName>
</protein>
<dbReference type="AlphaFoldDB" id="B0SZD4"/>
<evidence type="ECO:0000313" key="1">
    <source>
        <dbReference type="EMBL" id="ABZ73463.1"/>
    </source>
</evidence>
<reference evidence="1" key="1">
    <citation type="submission" date="2008-01" db="EMBL/GenBank/DDBJ databases">
        <title>Complete sequence of chromosome of Caulobacter sp. K31.</title>
        <authorList>
            <consortium name="US DOE Joint Genome Institute"/>
            <person name="Copeland A."/>
            <person name="Lucas S."/>
            <person name="Lapidus A."/>
            <person name="Barry K."/>
            <person name="Glavina del Rio T."/>
            <person name="Dalin E."/>
            <person name="Tice H."/>
            <person name="Pitluck S."/>
            <person name="Bruce D."/>
            <person name="Goodwin L."/>
            <person name="Thompson L.S."/>
            <person name="Brettin T."/>
            <person name="Detter J.C."/>
            <person name="Han C."/>
            <person name="Schmutz J."/>
            <person name="Larimer F."/>
            <person name="Land M."/>
            <person name="Hauser L."/>
            <person name="Kyrpides N."/>
            <person name="Kim E."/>
            <person name="Stephens C."/>
            <person name="Richardson P."/>
        </authorList>
    </citation>
    <scope>NUCLEOTIDE SEQUENCE [LARGE SCALE GENOMIC DNA]</scope>
    <source>
        <strain evidence="1">K31</strain>
    </source>
</reference>
<sequence length="121" mass="13923">MEASWARVDREIAEIEAARPGEYDDPTRRNLAALLDFIRSSGRPAPDVEPGYWPTFNVSWTELPETRNLVIEVFDDRYETYRFYDGRSDIRHHDYVGEGVLPPGVIDELPSALADLKRENV</sequence>
<dbReference type="EMBL" id="CP000927">
    <property type="protein sequence ID" value="ABZ73463.1"/>
    <property type="molecule type" value="Genomic_DNA"/>
</dbReference>
<organism evidence="1">
    <name type="scientific">Caulobacter sp. (strain K31)</name>
    <dbReference type="NCBI Taxonomy" id="366602"/>
    <lineage>
        <taxon>Bacteria</taxon>
        <taxon>Pseudomonadati</taxon>
        <taxon>Pseudomonadota</taxon>
        <taxon>Alphaproteobacteria</taxon>
        <taxon>Caulobacterales</taxon>
        <taxon>Caulobacteraceae</taxon>
        <taxon>Caulobacter</taxon>
    </lineage>
</organism>
<name>B0SZD4_CAUSK</name>
<accession>B0SZD4</accession>
<proteinExistence type="predicted"/>
<dbReference type="HOGENOM" id="CLU_2033869_0_0_5"/>
<dbReference type="eggNOG" id="ENOG502ZU17">
    <property type="taxonomic scope" value="Bacteria"/>
</dbReference>
<gene>
    <name evidence="1" type="ordered locus">Caul_4343</name>
</gene>
<dbReference type="STRING" id="366602.Caul_4343"/>
<dbReference type="KEGG" id="cak:Caul_4343"/>